<accession>A0ABC8TCT5</accession>
<evidence type="ECO:0000256" key="12">
    <source>
        <dbReference type="RuleBase" id="RU000589"/>
    </source>
</evidence>
<dbReference type="InterPro" id="IPR000070">
    <property type="entry name" value="Pectinesterase_cat"/>
</dbReference>
<proteinExistence type="inferred from homology"/>
<evidence type="ECO:0000256" key="1">
    <source>
        <dbReference type="ARBA" id="ARBA00004191"/>
    </source>
</evidence>
<organism evidence="14 15">
    <name type="scientific">Ilex paraguariensis</name>
    <name type="common">yerba mate</name>
    <dbReference type="NCBI Taxonomy" id="185542"/>
    <lineage>
        <taxon>Eukaryota</taxon>
        <taxon>Viridiplantae</taxon>
        <taxon>Streptophyta</taxon>
        <taxon>Embryophyta</taxon>
        <taxon>Tracheophyta</taxon>
        <taxon>Spermatophyta</taxon>
        <taxon>Magnoliopsida</taxon>
        <taxon>eudicotyledons</taxon>
        <taxon>Gunneridae</taxon>
        <taxon>Pentapetalae</taxon>
        <taxon>asterids</taxon>
        <taxon>campanulids</taxon>
        <taxon>Aquifoliales</taxon>
        <taxon>Aquifoliaceae</taxon>
        <taxon>Ilex</taxon>
    </lineage>
</organism>
<evidence type="ECO:0000256" key="4">
    <source>
        <dbReference type="ARBA" id="ARBA00013229"/>
    </source>
</evidence>
<feature type="signal peptide" evidence="12">
    <location>
        <begin position="1"/>
        <end position="26"/>
    </location>
</feature>
<evidence type="ECO:0000256" key="10">
    <source>
        <dbReference type="ARBA" id="ARBA00047928"/>
    </source>
</evidence>
<protein>
    <recommendedName>
        <fullName evidence="4 12">Pectinesterase</fullName>
        <ecNumber evidence="4 12">3.1.1.11</ecNumber>
    </recommendedName>
</protein>
<feature type="chain" id="PRO_5044525889" description="Pectinesterase" evidence="12">
    <location>
        <begin position="27"/>
        <end position="359"/>
    </location>
</feature>
<feature type="domain" description="Pectinesterase catalytic" evidence="13">
    <location>
        <begin position="61"/>
        <end position="353"/>
    </location>
</feature>
<keyword evidence="9 12" id="KW-0063">Aspartyl esterase</keyword>
<dbReference type="EMBL" id="CAUOFW020004713">
    <property type="protein sequence ID" value="CAK9166886.1"/>
    <property type="molecule type" value="Genomic_DNA"/>
</dbReference>
<sequence>MNCTLLCLCVVCAAVLFLGGIHGGFADTGEAQHVITWADMRVDEYTVSLEYRGGRNRSRVIVVDKNGGGDSVTVQGAVDMVPPNNVERVKIYLLPGIYREKVYIPASKPYISLIGNPNHTSETVISWNNKASDKDEDGQELGTSGSASVTVESDYFCASGITFENSITTEPGVLGRQAVALRISSDRAMFYKVRFLGTQDTLFDDFGLHYFYQCYIQGSIDFIFGHSKSLYQDCVIHSIAKSSGAIAAHHRNTLDDDTGFSFVNCEIEGTGFIYLGRAWGQYSRAIYSYCNIHNMITPKGWSDWNDPSRQKTAVFGEYQCKGRGANRRWRVQWSKSLSDDEARPFLDTKYIDGEQWLSL</sequence>
<keyword evidence="5" id="KW-0134">Cell wall</keyword>
<dbReference type="InterPro" id="IPR012334">
    <property type="entry name" value="Pectin_lyas_fold"/>
</dbReference>
<dbReference type="FunFam" id="2.160.20.10:FF:000008">
    <property type="entry name" value="Pectinesterase"/>
    <property type="match status" value="1"/>
</dbReference>
<evidence type="ECO:0000256" key="9">
    <source>
        <dbReference type="ARBA" id="ARBA00023085"/>
    </source>
</evidence>
<keyword evidence="7 12" id="KW-0732">Signal</keyword>
<dbReference type="GO" id="GO:0045490">
    <property type="term" value="P:pectin catabolic process"/>
    <property type="evidence" value="ECO:0007669"/>
    <property type="project" value="UniProtKB-UniRule"/>
</dbReference>
<keyword evidence="15" id="KW-1185">Reference proteome</keyword>
<evidence type="ECO:0000256" key="5">
    <source>
        <dbReference type="ARBA" id="ARBA00022512"/>
    </source>
</evidence>
<dbReference type="InterPro" id="IPR011050">
    <property type="entry name" value="Pectin_lyase_fold/virulence"/>
</dbReference>
<comment type="similarity">
    <text evidence="3">Belongs to the pectinesterase family.</text>
</comment>
<dbReference type="AlphaFoldDB" id="A0ABC8TCT5"/>
<evidence type="ECO:0000313" key="14">
    <source>
        <dbReference type="EMBL" id="CAK9166886.1"/>
    </source>
</evidence>
<comment type="catalytic activity">
    <reaction evidence="10 12">
        <text>[(1-&gt;4)-alpha-D-galacturonosyl methyl ester](n) + n H2O = [(1-&gt;4)-alpha-D-galacturonosyl](n) + n methanol + n H(+)</text>
        <dbReference type="Rhea" id="RHEA:22380"/>
        <dbReference type="Rhea" id="RHEA-COMP:14570"/>
        <dbReference type="Rhea" id="RHEA-COMP:14573"/>
        <dbReference type="ChEBI" id="CHEBI:15377"/>
        <dbReference type="ChEBI" id="CHEBI:15378"/>
        <dbReference type="ChEBI" id="CHEBI:17790"/>
        <dbReference type="ChEBI" id="CHEBI:140522"/>
        <dbReference type="ChEBI" id="CHEBI:140523"/>
        <dbReference type="EC" id="3.1.1.11"/>
    </reaction>
</comment>
<dbReference type="PROSITE" id="PS00503">
    <property type="entry name" value="PECTINESTERASE_2"/>
    <property type="match status" value="1"/>
</dbReference>
<dbReference type="InterPro" id="IPR033131">
    <property type="entry name" value="Pectinesterase_Asp_AS"/>
</dbReference>
<evidence type="ECO:0000313" key="15">
    <source>
        <dbReference type="Proteomes" id="UP001642360"/>
    </source>
</evidence>
<comment type="pathway">
    <text evidence="2 12">Glycan metabolism; pectin degradation; 2-dehydro-3-deoxy-D-gluconate from pectin: step 1/5.</text>
</comment>
<dbReference type="PANTHER" id="PTHR31321">
    <property type="entry name" value="ACYL-COA THIOESTER HYDROLASE YBHC-RELATED"/>
    <property type="match status" value="1"/>
</dbReference>
<evidence type="ECO:0000259" key="13">
    <source>
        <dbReference type="Pfam" id="PF01095"/>
    </source>
</evidence>
<evidence type="ECO:0000256" key="8">
    <source>
        <dbReference type="ARBA" id="ARBA00022801"/>
    </source>
</evidence>
<dbReference type="EC" id="3.1.1.11" evidence="4 12"/>
<keyword evidence="8 12" id="KW-0378">Hydrolase</keyword>
<evidence type="ECO:0000256" key="7">
    <source>
        <dbReference type="ARBA" id="ARBA00022729"/>
    </source>
</evidence>
<feature type="active site" evidence="11">
    <location>
        <position position="221"/>
    </location>
</feature>
<dbReference type="Pfam" id="PF01095">
    <property type="entry name" value="Pectinesterase"/>
    <property type="match status" value="1"/>
</dbReference>
<dbReference type="SUPFAM" id="SSF51126">
    <property type="entry name" value="Pectin lyase-like"/>
    <property type="match status" value="1"/>
</dbReference>
<evidence type="ECO:0000256" key="11">
    <source>
        <dbReference type="PROSITE-ProRule" id="PRU10040"/>
    </source>
</evidence>
<name>A0ABC8TCT5_9AQUA</name>
<dbReference type="GO" id="GO:0042545">
    <property type="term" value="P:cell wall modification"/>
    <property type="evidence" value="ECO:0007669"/>
    <property type="project" value="UniProtKB-UniRule"/>
</dbReference>
<dbReference type="Gene3D" id="2.160.20.10">
    <property type="entry name" value="Single-stranded right-handed beta-helix, Pectin lyase-like"/>
    <property type="match status" value="1"/>
</dbReference>
<gene>
    <name evidence="14" type="ORF">ILEXP_LOCUS36129</name>
</gene>
<dbReference type="PANTHER" id="PTHR31321:SF31">
    <property type="entry name" value="PECTINESTERASE QRT1"/>
    <property type="match status" value="1"/>
</dbReference>
<evidence type="ECO:0000256" key="6">
    <source>
        <dbReference type="ARBA" id="ARBA00022525"/>
    </source>
</evidence>
<comment type="caution">
    <text evidence="14">The sequence shown here is derived from an EMBL/GenBank/DDBJ whole genome shotgun (WGS) entry which is preliminary data.</text>
</comment>
<comment type="subcellular location">
    <subcellularLocation>
        <location evidence="1">Secreted</location>
        <location evidence="1">Cell wall</location>
    </subcellularLocation>
</comment>
<dbReference type="GO" id="GO:0030599">
    <property type="term" value="F:pectinesterase activity"/>
    <property type="evidence" value="ECO:0007669"/>
    <property type="project" value="UniProtKB-UniRule"/>
</dbReference>
<reference evidence="14 15" key="1">
    <citation type="submission" date="2024-02" db="EMBL/GenBank/DDBJ databases">
        <authorList>
            <person name="Vignale AGUSTIN F."/>
            <person name="Sosa J E."/>
            <person name="Modenutti C."/>
        </authorList>
    </citation>
    <scope>NUCLEOTIDE SEQUENCE [LARGE SCALE GENOMIC DNA]</scope>
</reference>
<evidence type="ECO:0000256" key="3">
    <source>
        <dbReference type="ARBA" id="ARBA00008891"/>
    </source>
</evidence>
<evidence type="ECO:0000256" key="2">
    <source>
        <dbReference type="ARBA" id="ARBA00005184"/>
    </source>
</evidence>
<keyword evidence="6" id="KW-0964">Secreted</keyword>
<dbReference type="Proteomes" id="UP001642360">
    <property type="component" value="Unassembled WGS sequence"/>
</dbReference>